<name>A0A0M0HVU3_9VIBR</name>
<dbReference type="OrthoDB" id="6522758at2"/>
<keyword evidence="1" id="KW-0812">Transmembrane</keyword>
<evidence type="ECO:0000313" key="2">
    <source>
        <dbReference type="EMBL" id="KOO06211.1"/>
    </source>
</evidence>
<keyword evidence="1" id="KW-1133">Transmembrane helix</keyword>
<comment type="caution">
    <text evidence="2">The sequence shown here is derived from an EMBL/GenBank/DDBJ whole genome shotgun (WGS) entry which is preliminary data.</text>
</comment>
<reference evidence="3" key="1">
    <citation type="submission" date="2015-08" db="EMBL/GenBank/DDBJ databases">
        <title>Vibrio galatheae sp. nov., a novel member of the Vibrionaceae family isolated from the Solomon Islands.</title>
        <authorList>
            <person name="Giubergia S."/>
            <person name="Machado H."/>
            <person name="Mateiu R.V."/>
            <person name="Gram L."/>
        </authorList>
    </citation>
    <scope>NUCLEOTIDE SEQUENCE [LARGE SCALE GENOMIC DNA]</scope>
    <source>
        <strain evidence="3">DSM 19134</strain>
    </source>
</reference>
<evidence type="ECO:0008006" key="4">
    <source>
        <dbReference type="Google" id="ProtNLM"/>
    </source>
</evidence>
<accession>A0A0M0HVU3</accession>
<dbReference type="Pfam" id="PF11086">
    <property type="entry name" value="DUF2878"/>
    <property type="match status" value="1"/>
</dbReference>
<evidence type="ECO:0000313" key="3">
    <source>
        <dbReference type="Proteomes" id="UP000037530"/>
    </source>
</evidence>
<dbReference type="RefSeq" id="WP_053410287.1">
    <property type="nucleotide sequence ID" value="NZ_LHPI01000019.1"/>
</dbReference>
<evidence type="ECO:0000256" key="1">
    <source>
        <dbReference type="SAM" id="Phobius"/>
    </source>
</evidence>
<feature type="transmembrane region" description="Helical" evidence="1">
    <location>
        <begin position="79"/>
        <end position="97"/>
    </location>
</feature>
<sequence length="169" mass="19376">MDWRFVAYSVWFQSFWFLAVLGNQQWQWLSALLAACTLLGSYLQHEIKLQRVALLVVAGIGLDFGNAQLGLLIFETTFLPVWLVSLWLLFVWYAYFLLQKLNRFSVWSISLLGGIGGALSYIAGEKLGAVEFGFGIEVTMAILFSEWLAMFWLIQKVYGYESENHNQRA</sequence>
<keyword evidence="1" id="KW-0472">Membrane</keyword>
<dbReference type="AlphaFoldDB" id="A0A0M0HVU3"/>
<feature type="transmembrane region" description="Helical" evidence="1">
    <location>
        <begin position="52"/>
        <end position="73"/>
    </location>
</feature>
<keyword evidence="3" id="KW-1185">Reference proteome</keyword>
<feature type="transmembrane region" description="Helical" evidence="1">
    <location>
        <begin position="28"/>
        <end position="45"/>
    </location>
</feature>
<proteinExistence type="predicted"/>
<feature type="transmembrane region" description="Helical" evidence="1">
    <location>
        <begin position="134"/>
        <end position="154"/>
    </location>
</feature>
<dbReference type="Proteomes" id="UP000037530">
    <property type="component" value="Unassembled WGS sequence"/>
</dbReference>
<dbReference type="STRING" id="171383.AKJ31_17075"/>
<protein>
    <recommendedName>
        <fullName evidence="4">Zinc ABC transporter permease</fullName>
    </recommendedName>
</protein>
<organism evidence="2 3">
    <name type="scientific">Vibrio hepatarius</name>
    <dbReference type="NCBI Taxonomy" id="171383"/>
    <lineage>
        <taxon>Bacteria</taxon>
        <taxon>Pseudomonadati</taxon>
        <taxon>Pseudomonadota</taxon>
        <taxon>Gammaproteobacteria</taxon>
        <taxon>Vibrionales</taxon>
        <taxon>Vibrionaceae</taxon>
        <taxon>Vibrio</taxon>
        <taxon>Vibrio oreintalis group</taxon>
    </lineage>
</organism>
<feature type="transmembrane region" description="Helical" evidence="1">
    <location>
        <begin position="5"/>
        <end position="22"/>
    </location>
</feature>
<gene>
    <name evidence="2" type="ORF">AKJ31_17075</name>
</gene>
<dbReference type="EMBL" id="LHPI01000019">
    <property type="protein sequence ID" value="KOO06211.1"/>
    <property type="molecule type" value="Genomic_DNA"/>
</dbReference>
<dbReference type="PATRIC" id="fig|171383.3.peg.3490"/>
<feature type="transmembrane region" description="Helical" evidence="1">
    <location>
        <begin position="104"/>
        <end position="122"/>
    </location>
</feature>
<dbReference type="InterPro" id="IPR021306">
    <property type="entry name" value="DUF2878"/>
</dbReference>